<organism evidence="2">
    <name type="scientific">Culex tarsalis</name>
    <name type="common">Encephalitis mosquito</name>
    <dbReference type="NCBI Taxonomy" id="7177"/>
    <lineage>
        <taxon>Eukaryota</taxon>
        <taxon>Metazoa</taxon>
        <taxon>Ecdysozoa</taxon>
        <taxon>Arthropoda</taxon>
        <taxon>Hexapoda</taxon>
        <taxon>Insecta</taxon>
        <taxon>Pterygota</taxon>
        <taxon>Neoptera</taxon>
        <taxon>Endopterygota</taxon>
        <taxon>Diptera</taxon>
        <taxon>Nematocera</taxon>
        <taxon>Culicoidea</taxon>
        <taxon>Culicidae</taxon>
        <taxon>Culicinae</taxon>
        <taxon>Culicini</taxon>
        <taxon>Culex</taxon>
        <taxon>Culex</taxon>
    </lineage>
</organism>
<feature type="region of interest" description="Disordered" evidence="1">
    <location>
        <begin position="197"/>
        <end position="231"/>
    </location>
</feature>
<reference evidence="2" key="1">
    <citation type="submission" date="2017-01" db="EMBL/GenBank/DDBJ databases">
        <title>A deep insight into the sialotranscriptome of adult male and female Cluex tarsalis mosquitoes.</title>
        <authorList>
            <person name="Ribeiro J.M."/>
            <person name="Moreira F."/>
            <person name="Bernard K.A."/>
            <person name="Calvo E."/>
        </authorList>
    </citation>
    <scope>NUCLEOTIDE SEQUENCE</scope>
    <source>
        <strain evidence="2">Kern County</strain>
        <tissue evidence="2">Salivary glands</tissue>
    </source>
</reference>
<feature type="compositionally biased region" description="Low complexity" evidence="1">
    <location>
        <begin position="464"/>
        <end position="477"/>
    </location>
</feature>
<feature type="region of interest" description="Disordered" evidence="1">
    <location>
        <begin position="116"/>
        <end position="144"/>
    </location>
</feature>
<evidence type="ECO:0000256" key="1">
    <source>
        <dbReference type="SAM" id="MobiDB-lite"/>
    </source>
</evidence>
<proteinExistence type="predicted"/>
<dbReference type="AlphaFoldDB" id="A0A1Q3FNP6"/>
<evidence type="ECO:0000313" key="2">
    <source>
        <dbReference type="EMBL" id="JAV29220.1"/>
    </source>
</evidence>
<name>A0A1Q3FNP6_CULTA</name>
<feature type="region of interest" description="Disordered" evidence="1">
    <location>
        <begin position="243"/>
        <end position="263"/>
    </location>
</feature>
<protein>
    <submittedName>
        <fullName evidence="2">Uncharacterized protein</fullName>
    </submittedName>
</protein>
<dbReference type="EMBL" id="GFDL01005825">
    <property type="protein sequence ID" value="JAV29220.1"/>
    <property type="molecule type" value="Transcribed_RNA"/>
</dbReference>
<feature type="region of interest" description="Disordered" evidence="1">
    <location>
        <begin position="459"/>
        <end position="490"/>
    </location>
</feature>
<accession>A0A1Q3FNP6</accession>
<sequence>MASSISAMSSGDMSPNYSDMFSRGCPSSEMSASITSTDGSIALAVGGGNREDLPQIFPMIDNDLNVLGSHFNYDQLAASINAESPARIPPISKDATLDISGDLTPISTCSDWEFNTNDATKGSTNTANDLTTEEDDEDATISTDTCLSTGDLTGASIGEEAASSSNLNLALEASSSGKQIQKEFLFDMKNVRLDVSNLRGDLPPPPASAPPVGPSSSSGATPKVENRFRGNRIQKQISLYEKDSRTESKNLSHGMDKFADRPGPFFKRDQQPSRLHMSFDELQKFIPNVDKNLASKLELEPEKCSKTNKTMSARLNNSPTPGTFLIREGFIEPPRITRVTKSFHGKTDYHQVQVNDIARRSSDIVRPSSSIPALDPAAATGLFVGAGRDSANKYNKNQIRQNINTNSIGASGRSGSQSGDSALGMGRFTTSIVQEASGSRDAASAHHIEIGAIPTGPSQLFELSAGASTSSGGSNEAGKSDEKMQSIPKK</sequence>
<feature type="compositionally biased region" description="Pro residues" evidence="1">
    <location>
        <begin position="202"/>
        <end position="213"/>
    </location>
</feature>